<dbReference type="Proteomes" id="UP000585363">
    <property type="component" value="Unassembled WGS sequence"/>
</dbReference>
<proteinExistence type="predicted"/>
<feature type="signal peptide" evidence="2">
    <location>
        <begin position="1"/>
        <end position="20"/>
    </location>
</feature>
<feature type="compositionally biased region" description="Low complexity" evidence="1">
    <location>
        <begin position="93"/>
        <end position="104"/>
    </location>
</feature>
<keyword evidence="4" id="KW-1185">Reference proteome</keyword>
<gene>
    <name evidence="3" type="ORF">GW590_07115</name>
</gene>
<dbReference type="RefSeq" id="WP_169402320.1">
    <property type="nucleotide sequence ID" value="NZ_JAADJU010000003.1"/>
</dbReference>
<evidence type="ECO:0000313" key="4">
    <source>
        <dbReference type="Proteomes" id="UP000585363"/>
    </source>
</evidence>
<dbReference type="AlphaFoldDB" id="A0A848MHI5"/>
<name>A0A848MHI5_9GAMM</name>
<evidence type="ECO:0000313" key="3">
    <source>
        <dbReference type="EMBL" id="NMP26629.1"/>
    </source>
</evidence>
<evidence type="ECO:0000256" key="1">
    <source>
        <dbReference type="SAM" id="MobiDB-lite"/>
    </source>
</evidence>
<reference evidence="3 4" key="2">
    <citation type="submission" date="2020-06" db="EMBL/GenBank/DDBJ databases">
        <title>Polyphasic characterization of a Rahnella strain isolated from tree sap.</title>
        <authorList>
            <person name="Kim I.S."/>
        </authorList>
    </citation>
    <scope>NUCLEOTIDE SEQUENCE [LARGE SCALE GENOMIC DNA]</scope>
    <source>
        <strain evidence="3 4">SAP-1</strain>
    </source>
</reference>
<feature type="compositionally biased region" description="Polar residues" evidence="1">
    <location>
        <begin position="118"/>
        <end position="132"/>
    </location>
</feature>
<feature type="chain" id="PRO_5033054978" evidence="2">
    <location>
        <begin position="21"/>
        <end position="144"/>
    </location>
</feature>
<dbReference type="EMBL" id="JAADJU010000003">
    <property type="protein sequence ID" value="NMP26629.1"/>
    <property type="molecule type" value="Genomic_DNA"/>
</dbReference>
<comment type="caution">
    <text evidence="3">The sequence shown here is derived from an EMBL/GenBank/DDBJ whole genome shotgun (WGS) entry which is preliminary data.</text>
</comment>
<sequence>MKKILISLAAVMVFASSSWAAETTNIHEQVNNAQAPTHQMQSSSEKSNIQGDSMKMMDMNEHEQAVVSHEMMKNNKSAAHQGMAGMHKKMLKTKPATTTDTTKPFSDMNEHEKAAVAHQSTNNGKSSNAHQQQAEEHSSQVPQN</sequence>
<organism evidence="3 4">
    <name type="scientific">Rouxiella aceris</name>
    <dbReference type="NCBI Taxonomy" id="2703884"/>
    <lineage>
        <taxon>Bacteria</taxon>
        <taxon>Pseudomonadati</taxon>
        <taxon>Pseudomonadota</taxon>
        <taxon>Gammaproteobacteria</taxon>
        <taxon>Enterobacterales</taxon>
        <taxon>Yersiniaceae</taxon>
        <taxon>Rouxiella</taxon>
    </lineage>
</organism>
<keyword evidence="2" id="KW-0732">Signal</keyword>
<reference evidence="3 4" key="1">
    <citation type="submission" date="2020-01" db="EMBL/GenBank/DDBJ databases">
        <authorList>
            <person name="Lee S.D."/>
        </authorList>
    </citation>
    <scope>NUCLEOTIDE SEQUENCE [LARGE SCALE GENOMIC DNA]</scope>
    <source>
        <strain evidence="3 4">SAP-1</strain>
    </source>
</reference>
<feature type="region of interest" description="Disordered" evidence="1">
    <location>
        <begin position="79"/>
        <end position="144"/>
    </location>
</feature>
<accession>A0A848MHI5</accession>
<evidence type="ECO:0000256" key="2">
    <source>
        <dbReference type="SAM" id="SignalP"/>
    </source>
</evidence>
<protein>
    <submittedName>
        <fullName evidence="3">Copper-binding protein</fullName>
    </submittedName>
</protein>